<evidence type="ECO:0000256" key="1">
    <source>
        <dbReference type="ARBA" id="ARBA00000085"/>
    </source>
</evidence>
<keyword evidence="16" id="KW-0175">Coiled coil</keyword>
<evidence type="ECO:0000256" key="3">
    <source>
        <dbReference type="ARBA" id="ARBA00012438"/>
    </source>
</evidence>
<feature type="domain" description="Response regulatory" evidence="19">
    <location>
        <begin position="1212"/>
        <end position="1332"/>
    </location>
</feature>
<feature type="domain" description="CHASE" evidence="22">
    <location>
        <begin position="75"/>
        <end position="252"/>
    </location>
</feature>
<dbReference type="Pfam" id="PF00072">
    <property type="entry name" value="Response_reg"/>
    <property type="match status" value="1"/>
</dbReference>
<feature type="transmembrane region" description="Helical" evidence="17">
    <location>
        <begin position="12"/>
        <end position="28"/>
    </location>
</feature>
<feature type="domain" description="PAS" evidence="20">
    <location>
        <begin position="522"/>
        <end position="565"/>
    </location>
</feature>
<proteinExistence type="predicted"/>
<dbReference type="SMART" id="SM00388">
    <property type="entry name" value="HisKA"/>
    <property type="match status" value="1"/>
</dbReference>
<accession>M5RKB4</accession>
<evidence type="ECO:0000313" key="24">
    <source>
        <dbReference type="Proteomes" id="UP000011991"/>
    </source>
</evidence>
<keyword evidence="6 17" id="KW-0812">Transmembrane</keyword>
<evidence type="ECO:0000256" key="11">
    <source>
        <dbReference type="ARBA" id="ARBA00023012"/>
    </source>
</evidence>
<evidence type="ECO:0000256" key="10">
    <source>
        <dbReference type="ARBA" id="ARBA00022989"/>
    </source>
</evidence>
<dbReference type="InterPro" id="IPR013655">
    <property type="entry name" value="PAS_fold_3"/>
</dbReference>
<dbReference type="Pfam" id="PF13426">
    <property type="entry name" value="PAS_9"/>
    <property type="match status" value="2"/>
</dbReference>
<dbReference type="Proteomes" id="UP000011991">
    <property type="component" value="Unassembled WGS sequence"/>
</dbReference>
<keyword evidence="9" id="KW-0067">ATP-binding</keyword>
<evidence type="ECO:0000256" key="5">
    <source>
        <dbReference type="ARBA" id="ARBA00022679"/>
    </source>
</evidence>
<dbReference type="EMBL" id="ANOG01001041">
    <property type="protein sequence ID" value="EMI15792.1"/>
    <property type="molecule type" value="Genomic_DNA"/>
</dbReference>
<feature type="transmembrane region" description="Helical" evidence="17">
    <location>
        <begin position="337"/>
        <end position="355"/>
    </location>
</feature>
<evidence type="ECO:0000256" key="14">
    <source>
        <dbReference type="ARBA" id="ARBA00068150"/>
    </source>
</evidence>
<dbReference type="RefSeq" id="WP_008708326.1">
    <property type="nucleotide sequence ID" value="NZ_ANOG01001041.1"/>
</dbReference>
<keyword evidence="24" id="KW-1185">Reference proteome</keyword>
<dbReference type="PROSITE" id="PS50110">
    <property type="entry name" value="RESPONSE_REGULATORY"/>
    <property type="match status" value="1"/>
</dbReference>
<dbReference type="InterPro" id="IPR001610">
    <property type="entry name" value="PAC"/>
</dbReference>
<dbReference type="PROSITE" id="PS50113">
    <property type="entry name" value="PAC"/>
    <property type="match status" value="3"/>
</dbReference>
<dbReference type="GO" id="GO:0016020">
    <property type="term" value="C:membrane"/>
    <property type="evidence" value="ECO:0007669"/>
    <property type="project" value="UniProtKB-SubCell"/>
</dbReference>
<feature type="domain" description="PAC" evidence="21">
    <location>
        <begin position="893"/>
        <end position="945"/>
    </location>
</feature>
<dbReference type="SMART" id="SM00086">
    <property type="entry name" value="PAC"/>
    <property type="match status" value="3"/>
</dbReference>
<feature type="domain" description="PAS" evidence="20">
    <location>
        <begin position="819"/>
        <end position="889"/>
    </location>
</feature>
<dbReference type="InterPro" id="IPR000014">
    <property type="entry name" value="PAS"/>
</dbReference>
<dbReference type="GO" id="GO:0005524">
    <property type="term" value="F:ATP binding"/>
    <property type="evidence" value="ECO:0007669"/>
    <property type="project" value="UniProtKB-KW"/>
</dbReference>
<dbReference type="InterPro" id="IPR006189">
    <property type="entry name" value="CHASE_dom"/>
</dbReference>
<dbReference type="Pfam" id="PF03924">
    <property type="entry name" value="CHASE"/>
    <property type="match status" value="1"/>
</dbReference>
<dbReference type="SUPFAM" id="SSF55874">
    <property type="entry name" value="ATPase domain of HSP90 chaperone/DNA topoisomerase II/histidine kinase"/>
    <property type="match status" value="1"/>
</dbReference>
<feature type="modified residue" description="4-aspartylphosphate" evidence="15">
    <location>
        <position position="1261"/>
    </location>
</feature>
<keyword evidence="5" id="KW-0808">Transferase</keyword>
<dbReference type="Pfam" id="PF13185">
    <property type="entry name" value="GAF_2"/>
    <property type="match status" value="1"/>
</dbReference>
<dbReference type="CDD" id="cd00130">
    <property type="entry name" value="PAS"/>
    <property type="match status" value="3"/>
</dbReference>
<dbReference type="PROSITE" id="PS50109">
    <property type="entry name" value="HIS_KIN"/>
    <property type="match status" value="1"/>
</dbReference>
<dbReference type="SMART" id="SM00065">
    <property type="entry name" value="GAF"/>
    <property type="match status" value="1"/>
</dbReference>
<evidence type="ECO:0000259" key="20">
    <source>
        <dbReference type="PROSITE" id="PS50112"/>
    </source>
</evidence>
<keyword evidence="11" id="KW-0902">Two-component regulatory system</keyword>
<dbReference type="InterPro" id="IPR029016">
    <property type="entry name" value="GAF-like_dom_sf"/>
</dbReference>
<dbReference type="InterPro" id="IPR001789">
    <property type="entry name" value="Sig_transdc_resp-reg_receiver"/>
</dbReference>
<evidence type="ECO:0000256" key="12">
    <source>
        <dbReference type="ARBA" id="ARBA00023136"/>
    </source>
</evidence>
<evidence type="ECO:0000256" key="4">
    <source>
        <dbReference type="ARBA" id="ARBA00022553"/>
    </source>
</evidence>
<dbReference type="InterPro" id="IPR003594">
    <property type="entry name" value="HATPase_dom"/>
</dbReference>
<reference evidence="23 24" key="1">
    <citation type="journal article" date="2013" name="Mar. Genomics">
        <title>Expression of sulfatases in Rhodopirellula baltica and the diversity of sulfatases in the genus Rhodopirellula.</title>
        <authorList>
            <person name="Wegner C.E."/>
            <person name="Richter-Heitmann T."/>
            <person name="Klindworth A."/>
            <person name="Klockow C."/>
            <person name="Richter M."/>
            <person name="Achstetter T."/>
            <person name="Glockner F.O."/>
            <person name="Harder J."/>
        </authorList>
    </citation>
    <scope>NUCLEOTIDE SEQUENCE [LARGE SCALE GENOMIC DNA]</scope>
    <source>
        <strain evidence="23 24">SM1</strain>
    </source>
</reference>
<keyword evidence="4 15" id="KW-0597">Phosphoprotein</keyword>
<evidence type="ECO:0000256" key="9">
    <source>
        <dbReference type="ARBA" id="ARBA00022840"/>
    </source>
</evidence>
<dbReference type="InterPro" id="IPR042240">
    <property type="entry name" value="CHASE_sf"/>
</dbReference>
<feature type="domain" description="PAC" evidence="21">
    <location>
        <begin position="597"/>
        <end position="648"/>
    </location>
</feature>
<dbReference type="Pfam" id="PF00512">
    <property type="entry name" value="HisKA"/>
    <property type="match status" value="1"/>
</dbReference>
<dbReference type="FunFam" id="3.30.565.10:FF:000010">
    <property type="entry name" value="Sensor histidine kinase RcsC"/>
    <property type="match status" value="1"/>
</dbReference>
<dbReference type="CDD" id="cd17546">
    <property type="entry name" value="REC_hyHK_CKI1_RcsC-like"/>
    <property type="match status" value="1"/>
</dbReference>
<sequence length="1346" mass="151127">MPILQSRSMKWYLPLLLLIAGVICTNILHQQMRSLDQNAIREGFRREAQERVAVFESEFARPIDLIRSVHSLYGSSENVDQREFLRFVDQMKPERVGFDAITWVQHVDDSQRSDYERGDYARGGSSDNEIGHRIVQRGEEGQLQPASQRQTYLPVTYKYPAGNPRVELGEDLNHNAQLRDTFAIAMVSKHVTASPALSSSDPAARFQVLLVSPVFHQNDHPSETKTWPKLKGFVVGRLRLDQVLENAIEPLAPSGIKIQLYENTAPKDTRAAYLHESRIAEHASNESEPTGVLSRELSPPLLYEGFVQQAGRTWTLHCTANADYVAVRRDATPRSTLFLGLMASVLVSAFVAYLFRKNEMVERLVVGRTADLNQAKLKVEEQLAKQEALEKELDVSREQFNVLMLGCNDGIFEWDLETNRFFFSPRFLEMLGYNREDIGDDADAALELLHPDEREKVATKLDQYVRGETEKFEVECRIRHKDDHYVHVLSRAFAVFRDGDSRPNRLVGSHVDLTEWKKHEIELDQFKTTLDQTHDSVFMLDPDTHMFYYVNQGATKLLGYSAEELCQLGPGDIDVGMSADDLQCMTVSLKSGETTMQRVETVVRRKDGRDVPVDLFVQYIAPDDEPARFVTVVRDISERKQNEAVLAERNRLAMLTADVGVALSRADVLDTGLQECCEAIVDRLHVSFVRIWTTDSSQSVLELKASAGLYTHRDGDHSQISIGEGCVGRLAERGRPFLTNELQNDPELENLQWAQTQNLVAFAGYPLIVGEQVVGVLALFSQQPLQINTLESLSSIADTVGVFVERKRAEDELQQSHELISKLSLVASKTQHAVFIMDAECRIEWVNDAFIQMSQYEAFEVVGRRPADFLIGEGTDPETVRLIRSKIENRESIATEVYNYKKSGEGHWVDLKVDPVFDESGTLCNFVTTQIDITERRKNQRALVAAKVEAERASRAKSEFLASMSHELRTPLNGVIGMTELLADSPLDDRQRRFVSACQSSGKALLELISDVLDFSKIEAGCMELEQHSFDLHELLDDIVLSMPPRLGGKNLELRHTVDDAVSTRVIGDSHRLRQVLVNLLSNAIKFTEQGEIVLRAECQSQSNRDTTILFSISDTGIGIPASRLDRLFQSFSQVDSSVNRKYGGSGLGLSICKAIVEKMDGEIGVDSREGVGSRFWFTANFRLCTAEVSSDANVDSVVPKPAMEKRTPGIRILLAEDNKINQLFTREMLSRLGWSCDVVENGIEALKALQQKPYDIVLMDCQMPIMDGFVATKRIRENEAKSGTDCSLVIVALTANAIQGDRERCLDAGMDDYLAKPFDPAQLKSTMEKCVAEVARRSVCEHAGK</sequence>
<feature type="coiled-coil region" evidence="16">
    <location>
        <begin position="372"/>
        <end position="399"/>
    </location>
</feature>
<feature type="domain" description="PAC" evidence="21">
    <location>
        <begin position="472"/>
        <end position="525"/>
    </location>
</feature>
<evidence type="ECO:0000256" key="2">
    <source>
        <dbReference type="ARBA" id="ARBA00004370"/>
    </source>
</evidence>
<dbReference type="InterPro" id="IPR036097">
    <property type="entry name" value="HisK_dim/P_sf"/>
</dbReference>
<evidence type="ECO:0000259" key="21">
    <source>
        <dbReference type="PROSITE" id="PS50113"/>
    </source>
</evidence>
<dbReference type="PROSITE" id="PS50112">
    <property type="entry name" value="PAS"/>
    <property type="match status" value="3"/>
</dbReference>
<dbReference type="InterPro" id="IPR005467">
    <property type="entry name" value="His_kinase_dom"/>
</dbReference>
<dbReference type="Gene3D" id="3.40.50.2300">
    <property type="match status" value="1"/>
</dbReference>
<dbReference type="InterPro" id="IPR003018">
    <property type="entry name" value="GAF"/>
</dbReference>
<dbReference type="Pfam" id="PF08447">
    <property type="entry name" value="PAS_3"/>
    <property type="match status" value="1"/>
</dbReference>
<evidence type="ECO:0000259" key="19">
    <source>
        <dbReference type="PROSITE" id="PS50110"/>
    </source>
</evidence>
<dbReference type="Gene3D" id="3.30.565.10">
    <property type="entry name" value="Histidine kinase-like ATPase, C-terminal domain"/>
    <property type="match status" value="1"/>
</dbReference>
<evidence type="ECO:0000256" key="17">
    <source>
        <dbReference type="SAM" id="Phobius"/>
    </source>
</evidence>
<dbReference type="PANTHER" id="PTHR45339">
    <property type="entry name" value="HYBRID SIGNAL TRANSDUCTION HISTIDINE KINASE J"/>
    <property type="match status" value="1"/>
</dbReference>
<evidence type="ECO:0000256" key="13">
    <source>
        <dbReference type="ARBA" id="ARBA00064003"/>
    </source>
</evidence>
<dbReference type="SUPFAM" id="SSF52172">
    <property type="entry name" value="CheY-like"/>
    <property type="match status" value="1"/>
</dbReference>
<dbReference type="Gene3D" id="3.30.450.350">
    <property type="entry name" value="CHASE domain"/>
    <property type="match status" value="1"/>
</dbReference>
<evidence type="ECO:0000259" key="22">
    <source>
        <dbReference type="PROSITE" id="PS50839"/>
    </source>
</evidence>
<dbReference type="Gene3D" id="1.10.287.130">
    <property type="match status" value="1"/>
</dbReference>
<dbReference type="SUPFAM" id="SSF55785">
    <property type="entry name" value="PYP-like sensor domain (PAS domain)"/>
    <property type="match status" value="3"/>
</dbReference>
<gene>
    <name evidence="23" type="ORF">RMSM_07284</name>
</gene>
<keyword evidence="7" id="KW-0547">Nucleotide-binding</keyword>
<keyword evidence="8 23" id="KW-0418">Kinase</keyword>
<dbReference type="InterPro" id="IPR004358">
    <property type="entry name" value="Sig_transdc_His_kin-like_C"/>
</dbReference>
<keyword evidence="10 17" id="KW-1133">Transmembrane helix</keyword>
<comment type="subunit">
    <text evidence="13">At low DSF concentrations, interacts with RpfF.</text>
</comment>
<dbReference type="SUPFAM" id="SSF47384">
    <property type="entry name" value="Homodimeric domain of signal transducing histidine kinase"/>
    <property type="match status" value="1"/>
</dbReference>
<evidence type="ECO:0000259" key="18">
    <source>
        <dbReference type="PROSITE" id="PS50109"/>
    </source>
</evidence>
<dbReference type="Gene3D" id="3.30.450.20">
    <property type="entry name" value="PAS domain"/>
    <property type="match status" value="3"/>
</dbReference>
<dbReference type="GO" id="GO:0000155">
    <property type="term" value="F:phosphorelay sensor kinase activity"/>
    <property type="evidence" value="ECO:0007669"/>
    <property type="project" value="InterPro"/>
</dbReference>
<dbReference type="InterPro" id="IPR035965">
    <property type="entry name" value="PAS-like_dom_sf"/>
</dbReference>
<feature type="domain" description="PAS" evidence="20">
    <location>
        <begin position="396"/>
        <end position="468"/>
    </location>
</feature>
<dbReference type="Pfam" id="PF02518">
    <property type="entry name" value="HATPase_c"/>
    <property type="match status" value="1"/>
</dbReference>
<comment type="catalytic activity">
    <reaction evidence="1">
        <text>ATP + protein L-histidine = ADP + protein N-phospho-L-histidine.</text>
        <dbReference type="EC" id="2.7.13.3"/>
    </reaction>
</comment>
<dbReference type="OrthoDB" id="219325at2"/>
<comment type="subcellular location">
    <subcellularLocation>
        <location evidence="2">Membrane</location>
    </subcellularLocation>
</comment>
<dbReference type="SMART" id="SM00091">
    <property type="entry name" value="PAS"/>
    <property type="match status" value="3"/>
</dbReference>
<dbReference type="SMART" id="SM01079">
    <property type="entry name" value="CHASE"/>
    <property type="match status" value="1"/>
</dbReference>
<dbReference type="NCBIfam" id="TIGR00229">
    <property type="entry name" value="sensory_box"/>
    <property type="match status" value="3"/>
</dbReference>
<dbReference type="EC" id="2.7.13.3" evidence="3"/>
<evidence type="ECO:0000256" key="8">
    <source>
        <dbReference type="ARBA" id="ARBA00022777"/>
    </source>
</evidence>
<comment type="caution">
    <text evidence="23">The sequence shown here is derived from an EMBL/GenBank/DDBJ whole genome shotgun (WGS) entry which is preliminary data.</text>
</comment>
<evidence type="ECO:0000256" key="7">
    <source>
        <dbReference type="ARBA" id="ARBA00022741"/>
    </source>
</evidence>
<dbReference type="SUPFAM" id="SSF55781">
    <property type="entry name" value="GAF domain-like"/>
    <property type="match status" value="1"/>
</dbReference>
<dbReference type="InterPro" id="IPR036890">
    <property type="entry name" value="HATPase_C_sf"/>
</dbReference>
<feature type="domain" description="Histidine kinase" evidence="18">
    <location>
        <begin position="963"/>
        <end position="1184"/>
    </location>
</feature>
<evidence type="ECO:0000313" key="23">
    <source>
        <dbReference type="EMBL" id="EMI15792.1"/>
    </source>
</evidence>
<dbReference type="PANTHER" id="PTHR45339:SF1">
    <property type="entry name" value="HYBRID SIGNAL TRANSDUCTION HISTIDINE KINASE J"/>
    <property type="match status" value="1"/>
</dbReference>
<dbReference type="PRINTS" id="PR00344">
    <property type="entry name" value="BCTRLSENSOR"/>
</dbReference>
<dbReference type="FunFam" id="1.10.287.130:FF:000002">
    <property type="entry name" value="Two-component osmosensing histidine kinase"/>
    <property type="match status" value="1"/>
</dbReference>
<keyword evidence="12 17" id="KW-0472">Membrane</keyword>
<dbReference type="InterPro" id="IPR003661">
    <property type="entry name" value="HisK_dim/P_dom"/>
</dbReference>
<evidence type="ECO:0000256" key="6">
    <source>
        <dbReference type="ARBA" id="ARBA00022692"/>
    </source>
</evidence>
<protein>
    <recommendedName>
        <fullName evidence="14">Sensory/regulatory protein RpfC</fullName>
        <ecNumber evidence="3">2.7.13.3</ecNumber>
    </recommendedName>
</protein>
<dbReference type="InterPro" id="IPR011006">
    <property type="entry name" value="CheY-like_superfamily"/>
</dbReference>
<dbReference type="SMART" id="SM00448">
    <property type="entry name" value="REC"/>
    <property type="match status" value="1"/>
</dbReference>
<dbReference type="CDD" id="cd00082">
    <property type="entry name" value="HisKA"/>
    <property type="match status" value="1"/>
</dbReference>
<dbReference type="CDD" id="cd16922">
    <property type="entry name" value="HATPase_EvgS-ArcB-TorS-like"/>
    <property type="match status" value="1"/>
</dbReference>
<dbReference type="InterPro" id="IPR000700">
    <property type="entry name" value="PAS-assoc_C"/>
</dbReference>
<evidence type="ECO:0000256" key="16">
    <source>
        <dbReference type="SAM" id="Coils"/>
    </source>
</evidence>
<organism evidence="23 24">
    <name type="scientific">Rhodopirellula maiorica SM1</name>
    <dbReference type="NCBI Taxonomy" id="1265738"/>
    <lineage>
        <taxon>Bacteria</taxon>
        <taxon>Pseudomonadati</taxon>
        <taxon>Planctomycetota</taxon>
        <taxon>Planctomycetia</taxon>
        <taxon>Pirellulales</taxon>
        <taxon>Pirellulaceae</taxon>
        <taxon>Novipirellula</taxon>
    </lineage>
</organism>
<dbReference type="PROSITE" id="PS50839">
    <property type="entry name" value="CHASE"/>
    <property type="match status" value="1"/>
</dbReference>
<name>M5RKB4_9BACT</name>
<evidence type="ECO:0000256" key="15">
    <source>
        <dbReference type="PROSITE-ProRule" id="PRU00169"/>
    </source>
</evidence>
<dbReference type="Gene3D" id="3.30.450.40">
    <property type="match status" value="1"/>
</dbReference>
<dbReference type="PATRIC" id="fig|1265738.3.peg.7262"/>
<dbReference type="SMART" id="SM00387">
    <property type="entry name" value="HATPase_c"/>
    <property type="match status" value="1"/>
</dbReference>